<proteinExistence type="inferred from homology"/>
<dbReference type="PANTHER" id="PTHR13068:SF36">
    <property type="entry name" value="TRANSCRIPTION TERMINATION FACTOR MTEF1, CHLOROPLASTIC"/>
    <property type="match status" value="1"/>
</dbReference>
<organism evidence="5 6">
    <name type="scientific">Xanthoceras sorbifolium</name>
    <dbReference type="NCBI Taxonomy" id="99658"/>
    <lineage>
        <taxon>Eukaryota</taxon>
        <taxon>Viridiplantae</taxon>
        <taxon>Streptophyta</taxon>
        <taxon>Embryophyta</taxon>
        <taxon>Tracheophyta</taxon>
        <taxon>Spermatophyta</taxon>
        <taxon>Magnoliopsida</taxon>
        <taxon>eudicotyledons</taxon>
        <taxon>Gunneridae</taxon>
        <taxon>Pentapetalae</taxon>
        <taxon>rosids</taxon>
        <taxon>malvids</taxon>
        <taxon>Sapindales</taxon>
        <taxon>Sapindaceae</taxon>
        <taxon>Xanthoceroideae</taxon>
        <taxon>Xanthoceras</taxon>
    </lineage>
</organism>
<evidence type="ECO:0000256" key="4">
    <source>
        <dbReference type="SAM" id="MobiDB-lite"/>
    </source>
</evidence>
<comment type="similarity">
    <text evidence="1">Belongs to the mTERF family.</text>
</comment>
<reference evidence="5 6" key="1">
    <citation type="submission" date="2021-02" db="EMBL/GenBank/DDBJ databases">
        <title>Plant Genome Project.</title>
        <authorList>
            <person name="Zhang R.-G."/>
        </authorList>
    </citation>
    <scope>NUCLEOTIDE SEQUENCE [LARGE SCALE GENOMIC DNA]</scope>
    <source>
        <tissue evidence="5">Leaves</tissue>
    </source>
</reference>
<dbReference type="Pfam" id="PF02536">
    <property type="entry name" value="mTERF"/>
    <property type="match status" value="1"/>
</dbReference>
<keyword evidence="3" id="KW-0809">Transit peptide</keyword>
<keyword evidence="2" id="KW-0806">Transcription termination</keyword>
<evidence type="ECO:0000313" key="6">
    <source>
        <dbReference type="Proteomes" id="UP000827721"/>
    </source>
</evidence>
<gene>
    <name evidence="5" type="ORF">JRO89_XS05G0042000</name>
</gene>
<evidence type="ECO:0000313" key="5">
    <source>
        <dbReference type="EMBL" id="KAH7570084.1"/>
    </source>
</evidence>
<keyword evidence="2" id="KW-0804">Transcription</keyword>
<dbReference type="Gene3D" id="1.25.70.10">
    <property type="entry name" value="Transcription termination factor 3, mitochondrial"/>
    <property type="match status" value="1"/>
</dbReference>
<comment type="caution">
    <text evidence="5">The sequence shown here is derived from an EMBL/GenBank/DDBJ whole genome shotgun (WGS) entry which is preliminary data.</text>
</comment>
<dbReference type="EMBL" id="JAFEMO010000005">
    <property type="protein sequence ID" value="KAH7570084.1"/>
    <property type="molecule type" value="Genomic_DNA"/>
</dbReference>
<dbReference type="InterPro" id="IPR003690">
    <property type="entry name" value="MTERF"/>
</dbReference>
<dbReference type="InterPro" id="IPR038538">
    <property type="entry name" value="MTERF_sf"/>
</dbReference>
<dbReference type="SMART" id="SM00733">
    <property type="entry name" value="Mterf"/>
    <property type="match status" value="5"/>
</dbReference>
<keyword evidence="2" id="KW-0805">Transcription regulation</keyword>
<dbReference type="Proteomes" id="UP000827721">
    <property type="component" value="Unassembled WGS sequence"/>
</dbReference>
<sequence>MLTRLQLPPTSLSSSPLKPSQQLSHLPTTSDSGLLFRQKLFHLQDLNVNPHKALHVNPDFRSTPLSSLLSLESFFLSLGLSRPALGRLLDMHPILLTSDIHADIQPIIDFLLLEVGIPSRDIPKSITRCPRLLVSDVIHQLRPTFDFLRELGFVGNNRINCQTTLLLVSSVERTFKPKIEYLNSLGFSDEEVENMVVRSPGLLTFSVDNNLIPKVEFFREEMKRDLEELKRFPQYFSFSLEKKIKPRHRALVEHGFKLPLSKMLKVSDGEFNARLIEMRLQLLERTT</sequence>
<evidence type="ECO:0000256" key="1">
    <source>
        <dbReference type="ARBA" id="ARBA00007692"/>
    </source>
</evidence>
<name>A0ABQ8I0Y1_9ROSI</name>
<evidence type="ECO:0000256" key="2">
    <source>
        <dbReference type="ARBA" id="ARBA00022472"/>
    </source>
</evidence>
<protein>
    <submittedName>
        <fullName evidence="5">Uncharacterized protein</fullName>
    </submittedName>
</protein>
<keyword evidence="6" id="KW-1185">Reference proteome</keyword>
<evidence type="ECO:0000256" key="3">
    <source>
        <dbReference type="ARBA" id="ARBA00022946"/>
    </source>
</evidence>
<accession>A0ABQ8I0Y1</accession>
<feature type="region of interest" description="Disordered" evidence="4">
    <location>
        <begin position="1"/>
        <end position="26"/>
    </location>
</feature>
<dbReference type="PANTHER" id="PTHR13068">
    <property type="entry name" value="CGI-12 PROTEIN-RELATED"/>
    <property type="match status" value="1"/>
</dbReference>